<dbReference type="EMBL" id="CAFBNP010000084">
    <property type="protein sequence ID" value="CAB4953824.1"/>
    <property type="molecule type" value="Genomic_DNA"/>
</dbReference>
<gene>
    <name evidence="1" type="ORF">UFOPK3828_00538</name>
</gene>
<name>A0A6J7KIV8_9ZZZZ</name>
<dbReference type="AlphaFoldDB" id="A0A6J7KIV8"/>
<evidence type="ECO:0000313" key="1">
    <source>
        <dbReference type="EMBL" id="CAB4953824.1"/>
    </source>
</evidence>
<protein>
    <submittedName>
        <fullName evidence="1">Unannotated protein</fullName>
    </submittedName>
</protein>
<sequence length="383" mass="42471">MKRLLVVGMSTVLLVIGLPAHAAIKAGANCPTIGAKKISGDKEFTCKKSGSKLVWNKGVVVKSKAVLFSDFKKSKLKEDLTFSNLGKNYAYVPYLAWAKSGEKIVKFEPTNLKLTILVGPNTDPINKSPNTAVNLVSKMYGDYTQASEFVLVYYNFEDIAWAEKLVDEYIGKNGGYDTSGDVKKLCPSRNNCNSAGALTNSVTGIGLTMVTASDQERKNPIFFSGTLEAHEYSHTIQKKQYFGRMPPGLAPPQWLTEGGAEFIQTASVHYQSFDKYLTDRNKVTEYLYSFKDFTNSRLDAFLNPSKIGTNWDLWKGYDGFRVYDIGFMVSEILVAIKGPNSIMEIFKLMGDGVSFQDSFYKVFGVQWDSAISSITQVLADQLS</sequence>
<accession>A0A6J7KIV8</accession>
<organism evidence="1">
    <name type="scientific">freshwater metagenome</name>
    <dbReference type="NCBI Taxonomy" id="449393"/>
    <lineage>
        <taxon>unclassified sequences</taxon>
        <taxon>metagenomes</taxon>
        <taxon>ecological metagenomes</taxon>
    </lineage>
</organism>
<reference evidence="1" key="1">
    <citation type="submission" date="2020-05" db="EMBL/GenBank/DDBJ databases">
        <authorList>
            <person name="Chiriac C."/>
            <person name="Salcher M."/>
            <person name="Ghai R."/>
            <person name="Kavagutti S V."/>
        </authorList>
    </citation>
    <scope>NUCLEOTIDE SEQUENCE</scope>
</reference>
<proteinExistence type="predicted"/>